<evidence type="ECO:0000313" key="1">
    <source>
        <dbReference type="EMBL" id="EFA83125.1"/>
    </source>
</evidence>
<dbReference type="PANTHER" id="PTHR32134:SF92">
    <property type="entry name" value="FNIP REPEAT-CONTAINING PROTEIN"/>
    <property type="match status" value="1"/>
</dbReference>
<dbReference type="RefSeq" id="XP_020435242.1">
    <property type="nucleotide sequence ID" value="XM_020574828.1"/>
</dbReference>
<organism evidence="1 2">
    <name type="scientific">Heterostelium pallidum (strain ATCC 26659 / Pp 5 / PN500)</name>
    <name type="common">Cellular slime mold</name>
    <name type="synonym">Polysphondylium pallidum</name>
    <dbReference type="NCBI Taxonomy" id="670386"/>
    <lineage>
        <taxon>Eukaryota</taxon>
        <taxon>Amoebozoa</taxon>
        <taxon>Evosea</taxon>
        <taxon>Eumycetozoa</taxon>
        <taxon>Dictyostelia</taxon>
        <taxon>Acytosteliales</taxon>
        <taxon>Acytosteliaceae</taxon>
        <taxon>Heterostelium</taxon>
    </lineage>
</organism>
<dbReference type="InParanoid" id="D3B5H7"/>
<dbReference type="InterPro" id="IPR008615">
    <property type="entry name" value="FNIP"/>
</dbReference>
<sequence length="504" mass="57007">MTIIMMMMMIVIRNLPIDQSIFYITDLHFNSYKRHFEHSRVVRSVSDQQSTIYITGSSPEDTKDFKRLLNNQSILSDNMINYDDINDETEINESITTVRFSEGFNQSLDKLMSIISYSNVTKLFFAFSFNQPLIPGCFVDSKIDSINFGRSFNQPLPPDCLPASLTSLVLGGSFNQPLQPNSLPNSLTHLDLGAKYSQPLQVNTLPPRLKHLFLGGSYHLPIEKGVIPATVESLKNLPIQSLENVPTTVKKISFSISHSNHRLKLSDFPTTITKVDFRHCFTLQECGALPATVRKLKLGSFSQPLKIDTIPPAVEYLELAYKHSEPLEPNILPTSIKTLNLRYQLNQPLAKGCIPSSVESLKLNCIYPDQIRPGVIPNSVKHLHLKDTDGLSVGSIPPSVNILSFSRFSGKLENGVIPDTVQQLIIPIDYFNIYKINALPKAIRNIRIQDAQIEIFYHDLRRLENDRYLILGINHSLVKQMLNVNPTKRPSTNDIFENEFIKEI</sequence>
<comment type="caution">
    <text evidence="1">The sequence shown here is derived from an EMBL/GenBank/DDBJ whole genome shotgun (WGS) entry which is preliminary data.</text>
</comment>
<proteinExistence type="predicted"/>
<dbReference type="OMA" id="DFNEELH"/>
<accession>D3B5H7</accession>
<dbReference type="Pfam" id="PF05725">
    <property type="entry name" value="FNIP"/>
    <property type="match status" value="5"/>
</dbReference>
<dbReference type="EMBL" id="ADBJ01000017">
    <property type="protein sequence ID" value="EFA83125.1"/>
    <property type="molecule type" value="Genomic_DNA"/>
</dbReference>
<dbReference type="InterPro" id="IPR051251">
    <property type="entry name" value="STK_FNIP-Repeat"/>
</dbReference>
<dbReference type="GeneID" id="31359402"/>
<evidence type="ECO:0000313" key="2">
    <source>
        <dbReference type="Proteomes" id="UP000001396"/>
    </source>
</evidence>
<dbReference type="AlphaFoldDB" id="D3B5H7"/>
<dbReference type="Proteomes" id="UP000001396">
    <property type="component" value="Unassembled WGS sequence"/>
</dbReference>
<gene>
    <name evidence="1" type="ORF">PPL_03915</name>
</gene>
<keyword evidence="2" id="KW-1185">Reference proteome</keyword>
<dbReference type="PANTHER" id="PTHR32134">
    <property type="entry name" value="FNIP REPEAT-CONTAINING PROTEIN"/>
    <property type="match status" value="1"/>
</dbReference>
<dbReference type="SUPFAM" id="SSF52058">
    <property type="entry name" value="L domain-like"/>
    <property type="match status" value="1"/>
</dbReference>
<name>D3B5H7_HETP5</name>
<reference evidence="1 2" key="1">
    <citation type="journal article" date="2011" name="Genome Res.">
        <title>Phylogeny-wide analysis of social amoeba genomes highlights ancient origins for complex intercellular communication.</title>
        <authorList>
            <person name="Heidel A.J."/>
            <person name="Lawal H.M."/>
            <person name="Felder M."/>
            <person name="Schilde C."/>
            <person name="Helps N.R."/>
            <person name="Tunggal B."/>
            <person name="Rivero F."/>
            <person name="John U."/>
            <person name="Schleicher M."/>
            <person name="Eichinger L."/>
            <person name="Platzer M."/>
            <person name="Noegel A.A."/>
            <person name="Schaap P."/>
            <person name="Gloeckner G."/>
        </authorList>
    </citation>
    <scope>NUCLEOTIDE SEQUENCE [LARGE SCALE GENOMIC DNA]</scope>
    <source>
        <strain evidence="2">ATCC 26659 / Pp 5 / PN500</strain>
    </source>
</reference>
<evidence type="ECO:0008006" key="3">
    <source>
        <dbReference type="Google" id="ProtNLM"/>
    </source>
</evidence>
<protein>
    <recommendedName>
        <fullName evidence="3">FNIP repeat-containing protein</fullName>
    </recommendedName>
</protein>